<feature type="region of interest" description="Disordered" evidence="1">
    <location>
        <begin position="648"/>
        <end position="668"/>
    </location>
</feature>
<feature type="region of interest" description="Disordered" evidence="1">
    <location>
        <begin position="432"/>
        <end position="459"/>
    </location>
</feature>
<name>A0AAD1Y8J7_EUPCR</name>
<dbReference type="PANTHER" id="PTHR31398:SF0">
    <property type="entry name" value="MEIOTIC NUCLEAR DIVISION PROTEIN 1 HOMOLOG"/>
    <property type="match status" value="1"/>
</dbReference>
<dbReference type="EMBL" id="CAMPGE010028881">
    <property type="protein sequence ID" value="CAI2386380.1"/>
    <property type="molecule type" value="Genomic_DNA"/>
</dbReference>
<accession>A0AAD1Y8J7</accession>
<evidence type="ECO:0000313" key="4">
    <source>
        <dbReference type="Proteomes" id="UP001295684"/>
    </source>
</evidence>
<sequence length="704" mass="79212">MPRRLRMLEAVDAYGTPIAFTHNGKSKFKTACGGLLTILSVLCVAGFIYVMIDDPMKLKKITDTNVVTTDTTNTTTQTVVVANNTDNDGGTTPPAETIEWITTTETVMTSSYDDLVNVQYPTKHNLTEAGFGIAFYPSFNIQDQYGFTGGTLLTKVDGEAGTGGGIGTTNCSPATFPVQVGARAFHFSIPGSRCFNRNPLIIQGDYKSNEYIIPEFVYVKCLSGTCATNQEIIDYHKNTFLYIHVNQGYFDESDTSNPIKEYIEVVDSLAIDGSTYHTKNIRVRHNEVVFLNGTRTSFYDIENVYDSISTDAPDLPVVLAKVSLFMHPEKRTFTQVERITPDLSSARNLNTTTTTNTTNEQVVTNQNKSSEEELNKDKYYYILTLLSQVGGFCYLVKLVFGTLASMFIENVKSAYLINVIKEIRQTKNQQPDIEFNNIGPESMPFNQKNKDAKNNPQNNTSYQQMKAEIEDKMNESRDHIIAQPEKAADLNHMKSQNNQIQRSRLSKVKNIAKYSFTDVVSKSICCFCCKRKKKPTELQHLSVAEKLLYKEMDIVRILNEIKELREMNEKIIKTFLSPPANQGLLEDSKLEAHLAKTPIAPFSSSRVKEAIPSSHEGSKTKAKVVKLNSEAKKQGLEDLSGSLECSRYPEKDRKLNESKQSNQREVEQMAVHSIYNIVDKEIASLKDKSMEEHKQQPEFPPKWP</sequence>
<keyword evidence="2" id="KW-0812">Transmembrane</keyword>
<dbReference type="GO" id="GO:0007131">
    <property type="term" value="P:reciprocal meiotic recombination"/>
    <property type="evidence" value="ECO:0007669"/>
    <property type="project" value="TreeGrafter"/>
</dbReference>
<dbReference type="GO" id="GO:0005634">
    <property type="term" value="C:nucleus"/>
    <property type="evidence" value="ECO:0007669"/>
    <property type="project" value="TreeGrafter"/>
</dbReference>
<keyword evidence="4" id="KW-1185">Reference proteome</keyword>
<dbReference type="AlphaFoldDB" id="A0AAD1Y8J7"/>
<feature type="transmembrane region" description="Helical" evidence="2">
    <location>
        <begin position="31"/>
        <end position="52"/>
    </location>
</feature>
<keyword evidence="2" id="KW-1133">Transmembrane helix</keyword>
<evidence type="ECO:0000313" key="3">
    <source>
        <dbReference type="EMBL" id="CAI2386380.1"/>
    </source>
</evidence>
<evidence type="ECO:0000256" key="1">
    <source>
        <dbReference type="SAM" id="MobiDB-lite"/>
    </source>
</evidence>
<organism evidence="3 4">
    <name type="scientific">Euplotes crassus</name>
    <dbReference type="NCBI Taxonomy" id="5936"/>
    <lineage>
        <taxon>Eukaryota</taxon>
        <taxon>Sar</taxon>
        <taxon>Alveolata</taxon>
        <taxon>Ciliophora</taxon>
        <taxon>Intramacronucleata</taxon>
        <taxon>Spirotrichea</taxon>
        <taxon>Hypotrichia</taxon>
        <taxon>Euplotida</taxon>
        <taxon>Euplotidae</taxon>
        <taxon>Moneuplotes</taxon>
    </lineage>
</organism>
<evidence type="ECO:0000256" key="2">
    <source>
        <dbReference type="SAM" id="Phobius"/>
    </source>
</evidence>
<proteinExistence type="predicted"/>
<evidence type="ECO:0008006" key="5">
    <source>
        <dbReference type="Google" id="ProtNLM"/>
    </source>
</evidence>
<keyword evidence="2" id="KW-0472">Membrane</keyword>
<feature type="compositionally biased region" description="Basic and acidic residues" evidence="1">
    <location>
        <begin position="648"/>
        <end position="667"/>
    </location>
</feature>
<dbReference type="Proteomes" id="UP001295684">
    <property type="component" value="Unassembled WGS sequence"/>
</dbReference>
<gene>
    <name evidence="3" type="ORF">ECRASSUSDP1_LOCUS27994</name>
</gene>
<dbReference type="PANTHER" id="PTHR31398">
    <property type="entry name" value="MEIOTIC NUCLEAR DIVISION PROTEIN 1 HOMOLOG"/>
    <property type="match status" value="1"/>
</dbReference>
<protein>
    <recommendedName>
        <fullName evidence="5">Transmembrane protein</fullName>
    </recommendedName>
</protein>
<comment type="caution">
    <text evidence="3">The sequence shown here is derived from an EMBL/GenBank/DDBJ whole genome shotgun (WGS) entry which is preliminary data.</text>
</comment>
<reference evidence="3" key="1">
    <citation type="submission" date="2023-07" db="EMBL/GenBank/DDBJ databases">
        <authorList>
            <consortium name="AG Swart"/>
            <person name="Singh M."/>
            <person name="Singh A."/>
            <person name="Seah K."/>
            <person name="Emmerich C."/>
        </authorList>
    </citation>
    <scope>NUCLEOTIDE SEQUENCE</scope>
    <source>
        <strain evidence="3">DP1</strain>
    </source>
</reference>